<dbReference type="GO" id="GO:0008033">
    <property type="term" value="P:tRNA processing"/>
    <property type="evidence" value="ECO:0007669"/>
    <property type="project" value="UniProtKB-KW"/>
</dbReference>
<keyword evidence="3" id="KW-0479">Metal-binding</keyword>
<organism evidence="6">
    <name type="scientific">marine metagenome</name>
    <dbReference type="NCBI Taxonomy" id="408172"/>
    <lineage>
        <taxon>unclassified sequences</taxon>
        <taxon>metagenomes</taxon>
        <taxon>ecological metagenomes</taxon>
    </lineage>
</organism>
<protein>
    <recommendedName>
        <fullName evidence="5">Archease domain-containing protein</fullName>
    </recommendedName>
</protein>
<dbReference type="InterPro" id="IPR023572">
    <property type="entry name" value="Archease_dom"/>
</dbReference>
<evidence type="ECO:0000256" key="1">
    <source>
        <dbReference type="ARBA" id="ARBA00007963"/>
    </source>
</evidence>
<feature type="domain" description="Archease" evidence="5">
    <location>
        <begin position="3"/>
        <end position="54"/>
    </location>
</feature>
<comment type="similarity">
    <text evidence="1">Belongs to the archease family.</text>
</comment>
<accession>A0A381WZ25</accession>
<dbReference type="GO" id="GO:0046872">
    <property type="term" value="F:metal ion binding"/>
    <property type="evidence" value="ECO:0007669"/>
    <property type="project" value="UniProtKB-KW"/>
</dbReference>
<dbReference type="InterPro" id="IPR036820">
    <property type="entry name" value="Archease_dom_sf"/>
</dbReference>
<evidence type="ECO:0000259" key="5">
    <source>
        <dbReference type="Pfam" id="PF01951"/>
    </source>
</evidence>
<feature type="non-terminal residue" evidence="6">
    <location>
        <position position="61"/>
    </location>
</feature>
<evidence type="ECO:0000256" key="2">
    <source>
        <dbReference type="ARBA" id="ARBA00022694"/>
    </source>
</evidence>
<name>A0A381WZ25_9ZZZZ</name>
<dbReference type="Gene3D" id="3.55.10.10">
    <property type="entry name" value="Archease domain"/>
    <property type="match status" value="1"/>
</dbReference>
<keyword evidence="2" id="KW-0819">tRNA processing</keyword>
<dbReference type="SUPFAM" id="SSF69819">
    <property type="entry name" value="MTH1598-like"/>
    <property type="match status" value="1"/>
</dbReference>
<sequence>MPSLFAEAVLALSEFCYERTAVLWVEERILEVRGTDPEEQLVRWLQETYMQLESGLWLTAA</sequence>
<keyword evidence="4" id="KW-0106">Calcium</keyword>
<reference evidence="6" key="1">
    <citation type="submission" date="2018-05" db="EMBL/GenBank/DDBJ databases">
        <authorList>
            <person name="Lanie J.A."/>
            <person name="Ng W.-L."/>
            <person name="Kazmierczak K.M."/>
            <person name="Andrzejewski T.M."/>
            <person name="Davidsen T.M."/>
            <person name="Wayne K.J."/>
            <person name="Tettelin H."/>
            <person name="Glass J.I."/>
            <person name="Rusch D."/>
            <person name="Podicherti R."/>
            <person name="Tsui H.-C.T."/>
            <person name="Winkler M.E."/>
        </authorList>
    </citation>
    <scope>NUCLEOTIDE SEQUENCE</scope>
</reference>
<evidence type="ECO:0000313" key="6">
    <source>
        <dbReference type="EMBL" id="SVA57745.1"/>
    </source>
</evidence>
<proteinExistence type="inferred from homology"/>
<dbReference type="Pfam" id="PF01951">
    <property type="entry name" value="Archease"/>
    <property type="match status" value="1"/>
</dbReference>
<gene>
    <name evidence="6" type="ORF">METZ01_LOCUS110599</name>
</gene>
<dbReference type="EMBL" id="UINC01013351">
    <property type="protein sequence ID" value="SVA57745.1"/>
    <property type="molecule type" value="Genomic_DNA"/>
</dbReference>
<evidence type="ECO:0000256" key="3">
    <source>
        <dbReference type="ARBA" id="ARBA00022723"/>
    </source>
</evidence>
<dbReference type="AlphaFoldDB" id="A0A381WZ25"/>
<evidence type="ECO:0000256" key="4">
    <source>
        <dbReference type="ARBA" id="ARBA00022837"/>
    </source>
</evidence>